<dbReference type="SUPFAM" id="SSF56112">
    <property type="entry name" value="Protein kinase-like (PK-like)"/>
    <property type="match status" value="2"/>
</dbReference>
<dbReference type="Gene3D" id="3.20.200.10">
    <property type="entry name" value="MHCK/EF2 kinase"/>
    <property type="match status" value="2"/>
</dbReference>
<keyword evidence="2" id="KW-0808">Transferase</keyword>
<dbReference type="Proteomes" id="UP001222325">
    <property type="component" value="Unassembled WGS sequence"/>
</dbReference>
<evidence type="ECO:0000313" key="7">
    <source>
        <dbReference type="EMBL" id="KAJ7082926.1"/>
    </source>
</evidence>
<evidence type="ECO:0000259" key="6">
    <source>
        <dbReference type="PROSITE" id="PS51158"/>
    </source>
</evidence>
<accession>A0AAD6XRQ5</accession>
<dbReference type="InterPro" id="IPR051852">
    <property type="entry name" value="Alpha-type_PK"/>
</dbReference>
<dbReference type="Pfam" id="PF02816">
    <property type="entry name" value="Alpha_kinase"/>
    <property type="match status" value="2"/>
</dbReference>
<dbReference type="AlphaFoldDB" id="A0AAD6XRQ5"/>
<dbReference type="PROSITE" id="PS51158">
    <property type="entry name" value="ALPHA_KINASE"/>
    <property type="match status" value="2"/>
</dbReference>
<dbReference type="GO" id="GO:0004674">
    <property type="term" value="F:protein serine/threonine kinase activity"/>
    <property type="evidence" value="ECO:0007669"/>
    <property type="project" value="UniProtKB-KW"/>
</dbReference>
<dbReference type="InterPro" id="IPR004166">
    <property type="entry name" value="a-kinase_dom"/>
</dbReference>
<keyword evidence="1" id="KW-0723">Serine/threonine-protein kinase</keyword>
<name>A0AAD6XRQ5_9AGAR</name>
<sequence length="786" mass="86882">MTALLTGTRIGLRVLDAERLSSSWMTQIVIHARTEILRPPNPRGPGLYIPPAHPDIRTNPELRQRAELALASLSNAHASAVAHATHPDNVARSKIRGNSATTKSVPRIQVKLSKALNANAARAAEKNSNFTPTLMDWPENASCADVLEALAASLDFHYLKKYDARVTSADISLLYANSGTAINDAHMTGTLAWLWRNSSGITYPRKVAQDFASDDDSDLYSDVYSSSGKRKASGSILRSSKRFALAPAGAGAYRTSVQIDEQQCIVSRIDCAIDENGCPVFTEDTRPLHVSIRRANSASGATKKMYILTLDRVRYAAKAFFDIGGRAPTLEENLQHLRNELVCQKHAGHCLTRFKSRTAEAKISIADLSVAESFILHVVEGPMKHQAWIVDPLLSTFETVKFSGTDVAGSHGDLFGSTCDALAHFSLEDSEAHLVFVDIQGIKEPKYVHGVRASDMLVLFDLMAHTKDGGSNLGDKGTTGLEDFQRQHKCNKICKRIPLQPIDDRGIPPKQCKPLNPKSPTPTVQSEPTLAEFKVRIGTGVVASDAGVASPRMPRGTVRYDGASFRHKLTIEDRQTASWGPFSICRATLLQSRTPVARVVDLFKFSGKAPKKAGDPDVYAQEITRYADARELMEEFESLVEELEFTFDSVASDDERSLYYLSLAEFQILECKTHEHTWLYYTGDLGSPSFDTEDPSDNPRHRKFKSIMNAFTHFIYHRSNATYIYNHFCYTWLDTEKGPSPFIGYFQSSTSSGRACHNDGGQLGIDEFILDHKCGTLCKELELPLV</sequence>
<dbReference type="GO" id="GO:1903013">
    <property type="term" value="P:response to differentiation-inducing factor 1"/>
    <property type="evidence" value="ECO:0007669"/>
    <property type="project" value="TreeGrafter"/>
</dbReference>
<dbReference type="SMART" id="SM00811">
    <property type="entry name" value="Alpha_kinase"/>
    <property type="match status" value="1"/>
</dbReference>
<feature type="domain" description="Alpha-type protein kinase" evidence="6">
    <location>
        <begin position="571"/>
        <end position="786"/>
    </location>
</feature>
<dbReference type="CDD" id="cd04515">
    <property type="entry name" value="Alpha_kinase"/>
    <property type="match status" value="1"/>
</dbReference>
<dbReference type="InterPro" id="IPR011009">
    <property type="entry name" value="Kinase-like_dom_sf"/>
</dbReference>
<evidence type="ECO:0000256" key="3">
    <source>
        <dbReference type="ARBA" id="ARBA00022741"/>
    </source>
</evidence>
<proteinExistence type="predicted"/>
<evidence type="ECO:0000256" key="1">
    <source>
        <dbReference type="ARBA" id="ARBA00022527"/>
    </source>
</evidence>
<dbReference type="EMBL" id="JARJCN010000043">
    <property type="protein sequence ID" value="KAJ7082926.1"/>
    <property type="molecule type" value="Genomic_DNA"/>
</dbReference>
<keyword evidence="4" id="KW-0418">Kinase</keyword>
<evidence type="ECO:0000256" key="2">
    <source>
        <dbReference type="ARBA" id="ARBA00022679"/>
    </source>
</evidence>
<evidence type="ECO:0000256" key="5">
    <source>
        <dbReference type="ARBA" id="ARBA00022840"/>
    </source>
</evidence>
<keyword evidence="3" id="KW-0547">Nucleotide-binding</keyword>
<dbReference type="PANTHER" id="PTHR45992">
    <property type="entry name" value="EUKARYOTIC ELONGATION FACTOR 2 KINASE-RELATED"/>
    <property type="match status" value="1"/>
</dbReference>
<feature type="domain" description="Alpha-type protein kinase" evidence="6">
    <location>
        <begin position="273"/>
        <end position="502"/>
    </location>
</feature>
<organism evidence="7 8">
    <name type="scientific">Mycena belliarum</name>
    <dbReference type="NCBI Taxonomy" id="1033014"/>
    <lineage>
        <taxon>Eukaryota</taxon>
        <taxon>Fungi</taxon>
        <taxon>Dikarya</taxon>
        <taxon>Basidiomycota</taxon>
        <taxon>Agaricomycotina</taxon>
        <taxon>Agaricomycetes</taxon>
        <taxon>Agaricomycetidae</taxon>
        <taxon>Agaricales</taxon>
        <taxon>Marasmiineae</taxon>
        <taxon>Mycenaceae</taxon>
        <taxon>Mycena</taxon>
    </lineage>
</organism>
<dbReference type="GO" id="GO:0005524">
    <property type="term" value="F:ATP binding"/>
    <property type="evidence" value="ECO:0007669"/>
    <property type="project" value="UniProtKB-KW"/>
</dbReference>
<evidence type="ECO:0000256" key="4">
    <source>
        <dbReference type="ARBA" id="ARBA00022777"/>
    </source>
</evidence>
<gene>
    <name evidence="7" type="ORF">B0H15DRAFT_1024380</name>
</gene>
<protein>
    <recommendedName>
        <fullName evidence="6">Alpha-type protein kinase domain-containing protein</fullName>
    </recommendedName>
</protein>
<dbReference type="GO" id="GO:0031037">
    <property type="term" value="P:myosin II filament disassembly"/>
    <property type="evidence" value="ECO:0007669"/>
    <property type="project" value="TreeGrafter"/>
</dbReference>
<keyword evidence="5" id="KW-0067">ATP-binding</keyword>
<dbReference type="PANTHER" id="PTHR45992:SF2">
    <property type="entry name" value="EUKARYOTIC ELONGATION FACTOR 2 KINASE"/>
    <property type="match status" value="1"/>
</dbReference>
<reference evidence="7" key="1">
    <citation type="submission" date="2023-03" db="EMBL/GenBank/DDBJ databases">
        <title>Massive genome expansion in bonnet fungi (Mycena s.s.) driven by repeated elements and novel gene families across ecological guilds.</title>
        <authorList>
            <consortium name="Lawrence Berkeley National Laboratory"/>
            <person name="Harder C.B."/>
            <person name="Miyauchi S."/>
            <person name="Viragh M."/>
            <person name="Kuo A."/>
            <person name="Thoen E."/>
            <person name="Andreopoulos B."/>
            <person name="Lu D."/>
            <person name="Skrede I."/>
            <person name="Drula E."/>
            <person name="Henrissat B."/>
            <person name="Morin E."/>
            <person name="Kohler A."/>
            <person name="Barry K."/>
            <person name="LaButti K."/>
            <person name="Morin E."/>
            <person name="Salamov A."/>
            <person name="Lipzen A."/>
            <person name="Mereny Z."/>
            <person name="Hegedus B."/>
            <person name="Baldrian P."/>
            <person name="Stursova M."/>
            <person name="Weitz H."/>
            <person name="Taylor A."/>
            <person name="Grigoriev I.V."/>
            <person name="Nagy L.G."/>
            <person name="Martin F."/>
            <person name="Kauserud H."/>
        </authorList>
    </citation>
    <scope>NUCLEOTIDE SEQUENCE</scope>
    <source>
        <strain evidence="7">CBHHK173m</strain>
    </source>
</reference>
<comment type="caution">
    <text evidence="7">The sequence shown here is derived from an EMBL/GenBank/DDBJ whole genome shotgun (WGS) entry which is preliminary data.</text>
</comment>
<evidence type="ECO:0000313" key="8">
    <source>
        <dbReference type="Proteomes" id="UP001222325"/>
    </source>
</evidence>
<keyword evidence="8" id="KW-1185">Reference proteome</keyword>